<sequence>MQSKNYLHISLLFFLFVSSFSFAQLADFSLLVNVQNETCTGNGTLQFELANTTPNATVTFSVYALPNTTQPVVTTTQLSVTGLIAGAYQVVALQTLGNASNSQQTTVTVTDERTILSYQILGQQVNCFNADVTVDVTVGQPISYEIISGPVTYPPQPSNQFFNLPPGTYLFRVNDTCNDAIVQTYTVFYENPPNVIVGSLVLDCQLNTCALGAGTLTLLTNESTLPLRYPLTLAFTAQAPNQSSISWTQTVSSGGPLSVAIPVQMPLFNTSSSTYTVVITDACGNIRTFGPINYNSQPTVSVSSFKDNCFRVLQVNPCLFLPPYTLNFTQAPPGFNPAQLSPQYPGPYNDSTVSFAATLTTPIPNGNYTLQFTDGCNRTITYSFTVNDPPMTYNLGYQPALCSWVLSMPINGDPVVSVIFTEAPPEYTQQLPFDASGIIVGGVFEDELPPGNYEITVVDSCGITSQLTMVVGAPPVEVELVPGNPNGCVGNLGSVGIGIRFSQFQSIVMTEAPANFTFPLPYDCTPFIVQPAAVYAFVQNLPVGTYTFTITDVCGRVFVRSVTLVPQINTNALIKQELTGCGFGFSSIALRSLNGDLVSVQITAAPPGYPQPLPHNVSANLFNGRLYMNGLPAGSYTIASVDVCNVQLEEDYTLVGYQVTQNTIDFIPNCGSFDVRLFFTDNNLSNHVFYLQKWNSALGQWTHPGTGVPQVSGAIPNSSNGIPLFQGMNLNFAYTGQFRVVEVFYYFSNGNASLTTCVTTLKEGSFFGDLRIINAYSVPCADTPRVVIVAQGAAPLYYSITSFNGQPFTLVNGTSNIFTGLVPGVYNFRVQDECGNIVNRLVNLGSLNPPAITANNLCEGQFGQLAVDDNALFTYQWWNANNPSQILSTTAVLPFNPFFNAVHAGTYFVRITYAFAGSGCPDQVLQYVIPPTTLPFAGDDGIVSLCSPTVTLDLFTVLSGNYQPFGIWTDISGSGGLNGSVWSTQGLPFGSYTFEYRVDGLCNTFDTATVVVQFFEPLPELNITADLALCAGSPLELAAPTIPGATYLWVGPNGFTATSANPPPLAATPEAAGTYELTVQRNSCVATASTTVEVTPLPVFSIVSTCVNGSVHLEVVPQSPSNLDNASLAWSGPSGFQANTSTVDLTGQPAGTYTAAVTVNGLCTTTVPLEVLNTFCAFPNVLTPNDDGNNDSFNLIGLDVDRFEVYNRWGRRVFAERNYLNSWRGQNENGGLLPDGVYYYLVFLRNGTEKQGWVLLTSGR</sequence>
<reference evidence="3 4" key="1">
    <citation type="submission" date="2016-11" db="EMBL/GenBank/DDBJ databases">
        <authorList>
            <person name="Jaros S."/>
            <person name="Januszkiewicz K."/>
            <person name="Wedrychowicz H."/>
        </authorList>
    </citation>
    <scope>NUCLEOTIDE SEQUENCE [LARGE SCALE GENOMIC DNA]</scope>
    <source>
        <strain evidence="3 4">DSM 25660</strain>
    </source>
</reference>
<keyword evidence="4" id="KW-1185">Reference proteome</keyword>
<dbReference type="Proteomes" id="UP000184147">
    <property type="component" value="Unassembled WGS sequence"/>
</dbReference>
<evidence type="ECO:0000313" key="3">
    <source>
        <dbReference type="EMBL" id="SHE94770.1"/>
    </source>
</evidence>
<evidence type="ECO:0000256" key="1">
    <source>
        <dbReference type="SAM" id="SignalP"/>
    </source>
</evidence>
<protein>
    <submittedName>
        <fullName evidence="3">Gliding motility-associated C-terminal domain-containing protein</fullName>
    </submittedName>
</protein>
<dbReference type="InterPro" id="IPR013783">
    <property type="entry name" value="Ig-like_fold"/>
</dbReference>
<gene>
    <name evidence="3" type="ORF">SAMN05444377_102108</name>
</gene>
<dbReference type="STRING" id="1124188.SAMN05444377_102108"/>
<dbReference type="EMBL" id="FQVQ01000002">
    <property type="protein sequence ID" value="SHE94770.1"/>
    <property type="molecule type" value="Genomic_DNA"/>
</dbReference>
<proteinExistence type="predicted"/>
<dbReference type="AlphaFoldDB" id="A0A1M4XMX8"/>
<feature type="domain" description="Cyclic nucleotide-binding" evidence="2">
    <location>
        <begin position="744"/>
        <end position="789"/>
    </location>
</feature>
<dbReference type="Gene3D" id="2.60.40.10">
    <property type="entry name" value="Immunoglobulins"/>
    <property type="match status" value="1"/>
</dbReference>
<organism evidence="3 4">
    <name type="scientific">Flavobacterium fontis</name>
    <dbReference type="NCBI Taxonomy" id="1124188"/>
    <lineage>
        <taxon>Bacteria</taxon>
        <taxon>Pseudomonadati</taxon>
        <taxon>Bacteroidota</taxon>
        <taxon>Flavobacteriia</taxon>
        <taxon>Flavobacteriales</taxon>
        <taxon>Flavobacteriaceae</taxon>
        <taxon>Flavobacterium</taxon>
    </lineage>
</organism>
<dbReference type="Pfam" id="PF13585">
    <property type="entry name" value="CHU_C"/>
    <property type="match status" value="1"/>
</dbReference>
<feature type="chain" id="PRO_5012747837" evidence="1">
    <location>
        <begin position="24"/>
        <end position="1260"/>
    </location>
</feature>
<feature type="signal peptide" evidence="1">
    <location>
        <begin position="1"/>
        <end position="23"/>
    </location>
</feature>
<name>A0A1M4XMX8_9FLAO</name>
<accession>A0A1M4XMX8</accession>
<keyword evidence="1" id="KW-0732">Signal</keyword>
<evidence type="ECO:0000259" key="2">
    <source>
        <dbReference type="PROSITE" id="PS50042"/>
    </source>
</evidence>
<dbReference type="PROSITE" id="PS50042">
    <property type="entry name" value="CNMP_BINDING_3"/>
    <property type="match status" value="1"/>
</dbReference>
<dbReference type="NCBIfam" id="TIGR04131">
    <property type="entry name" value="Bac_Flav_CTERM"/>
    <property type="match status" value="1"/>
</dbReference>
<dbReference type="OrthoDB" id="601690at2"/>
<evidence type="ECO:0000313" key="4">
    <source>
        <dbReference type="Proteomes" id="UP000184147"/>
    </source>
</evidence>
<dbReference type="InterPro" id="IPR026341">
    <property type="entry name" value="T9SS_type_B"/>
</dbReference>
<dbReference type="InterPro" id="IPR000595">
    <property type="entry name" value="cNMP-bd_dom"/>
</dbReference>
<dbReference type="RefSeq" id="WP_073361407.1">
    <property type="nucleotide sequence ID" value="NZ_FQVQ01000002.1"/>
</dbReference>